<dbReference type="EMBL" id="CP118718">
    <property type="protein sequence ID" value="WEA42978.1"/>
    <property type="molecule type" value="Genomic_DNA"/>
</dbReference>
<accession>A0ABD7WRX0</accession>
<dbReference type="AlphaFoldDB" id="A0ABD7WRX0"/>
<dbReference type="RefSeq" id="WP_275036310.1">
    <property type="nucleotide sequence ID" value="NZ_CP118718.1"/>
</dbReference>
<evidence type="ECO:0000313" key="2">
    <source>
        <dbReference type="EMBL" id="WEA42978.1"/>
    </source>
</evidence>
<dbReference type="Proteomes" id="UP001220217">
    <property type="component" value="Chromosome"/>
</dbReference>
<proteinExistence type="predicted"/>
<keyword evidence="1" id="KW-1133">Transmembrane helix</keyword>
<reference evidence="2 3" key="1">
    <citation type="submission" date="2023-02" db="EMBL/GenBank/DDBJ databases">
        <title>Complete genome sequence of Priestia aryabhattai G5MAi6, a methanol-tolerant strain isolated from tap water in Hong Kong.</title>
        <authorList>
            <person name="Leung K.M."/>
            <person name="Lai G.K.K."/>
            <person name="Griffin S.D.J."/>
        </authorList>
    </citation>
    <scope>NUCLEOTIDE SEQUENCE [LARGE SCALE GENOMIC DNA]</scope>
    <source>
        <strain evidence="2 3">G5MAi6</strain>
    </source>
</reference>
<feature type="transmembrane region" description="Helical" evidence="1">
    <location>
        <begin position="153"/>
        <end position="173"/>
    </location>
</feature>
<organism evidence="2 3">
    <name type="scientific">Priestia aryabhattai</name>
    <name type="common">Bacillus aryabhattai</name>
    <dbReference type="NCBI Taxonomy" id="412384"/>
    <lineage>
        <taxon>Bacteria</taxon>
        <taxon>Bacillati</taxon>
        <taxon>Bacillota</taxon>
        <taxon>Bacilli</taxon>
        <taxon>Bacillales</taxon>
        <taxon>Bacillaceae</taxon>
        <taxon>Priestia</taxon>
    </lineage>
</organism>
<gene>
    <name evidence="2" type="ORF">PWO00_19395</name>
</gene>
<keyword evidence="1" id="KW-0472">Membrane</keyword>
<dbReference type="NCBIfam" id="NF041644">
    <property type="entry name" value="CBO0543_fam"/>
    <property type="match status" value="1"/>
</dbReference>
<evidence type="ECO:0000256" key="1">
    <source>
        <dbReference type="SAM" id="Phobius"/>
    </source>
</evidence>
<protein>
    <submittedName>
        <fullName evidence="2">Uncharacterized protein</fullName>
    </submittedName>
</protein>
<sequence>MKDKESIYDTYFEKQKELNDEKLHIWLDYTLFSWRWWLGVALILLLIGLWIKFRKKESTDRLVYTGLFIAVFSSFLDMIGDFLGLWDYRYEVFPLTSNYLPWDLFLLPISMMFFIQVKPKINPVIKALIYSAVATFIGLPLLNWIGIYKPLHWRYIYSFPILIVIYLAASYIASRRKFEKL</sequence>
<name>A0ABD7WRX0_PRIAR</name>
<dbReference type="InterPro" id="IPR048147">
    <property type="entry name" value="CBO0543-like"/>
</dbReference>
<feature type="transmembrane region" description="Helical" evidence="1">
    <location>
        <begin position="63"/>
        <end position="86"/>
    </location>
</feature>
<keyword evidence="1" id="KW-0812">Transmembrane</keyword>
<feature type="transmembrane region" description="Helical" evidence="1">
    <location>
        <begin position="98"/>
        <end position="115"/>
    </location>
</feature>
<feature type="transmembrane region" description="Helical" evidence="1">
    <location>
        <begin position="127"/>
        <end position="147"/>
    </location>
</feature>
<feature type="transmembrane region" description="Helical" evidence="1">
    <location>
        <begin position="34"/>
        <end position="51"/>
    </location>
</feature>
<evidence type="ECO:0000313" key="3">
    <source>
        <dbReference type="Proteomes" id="UP001220217"/>
    </source>
</evidence>